<gene>
    <name evidence="1" type="ORF">F7D31_01860</name>
</gene>
<dbReference type="AlphaFoldDB" id="A0AA90VIW2"/>
<evidence type="ECO:0000313" key="2">
    <source>
        <dbReference type="Proteomes" id="UP000421283"/>
    </source>
</evidence>
<accession>A0AA90VIW2</accession>
<proteinExistence type="predicted"/>
<dbReference type="RefSeq" id="WP_153137180.1">
    <property type="nucleotide sequence ID" value="NZ_VZAP01000028.1"/>
</dbReference>
<name>A0AA90VIW2_9BACT</name>
<reference evidence="2" key="1">
    <citation type="submission" date="2019-09" db="EMBL/GenBank/DDBJ databases">
        <title>Distinct polysaccharide growth profiles of human intestinal Prevotella copri isolates.</title>
        <authorList>
            <person name="Fehlner-Peach H."/>
            <person name="Magnabosco C."/>
            <person name="Raghavan V."/>
            <person name="Scher J.U."/>
            <person name="Tett A."/>
            <person name="Cox L.M."/>
            <person name="Gottsegen C."/>
            <person name="Watters A."/>
            <person name="Wiltshire- Gordon J.D."/>
            <person name="Segata N."/>
            <person name="Bonneau R."/>
            <person name="Littman D.R."/>
        </authorList>
    </citation>
    <scope>NUCLEOTIDE SEQUENCE [LARGE SCALE GENOMIC DNA]</scope>
    <source>
        <strain evidence="2">iAU3127</strain>
    </source>
</reference>
<dbReference type="EMBL" id="VZAP01000028">
    <property type="protein sequence ID" value="MQO91433.1"/>
    <property type="molecule type" value="Genomic_DNA"/>
</dbReference>
<comment type="caution">
    <text evidence="1">The sequence shown here is derived from an EMBL/GenBank/DDBJ whole genome shotgun (WGS) entry which is preliminary data.</text>
</comment>
<organism evidence="1 2">
    <name type="scientific">Segatella copri</name>
    <dbReference type="NCBI Taxonomy" id="165179"/>
    <lineage>
        <taxon>Bacteria</taxon>
        <taxon>Pseudomonadati</taxon>
        <taxon>Bacteroidota</taxon>
        <taxon>Bacteroidia</taxon>
        <taxon>Bacteroidales</taxon>
        <taxon>Prevotellaceae</taxon>
        <taxon>Segatella</taxon>
    </lineage>
</organism>
<sequence length="255" mass="30164">MILFVFEGVKREPDLFRTIQRLYFANRDEQIVCSYNNNIYQLYKDLQEYDGDGDIVSLLMEKFAGQADNPLKDIDASADISEIYLFFDYDFHNRNLSLEEINRQVKEMLETFNNETEFGRLYIDYPMVESIRYTKQLPDANYWTYSVTRSECGNFKGVSADFSAYDSFDFILLKDHREPTEVEMEEVKQNWEYLKEMNVGKANYLCKGKNTMPASKEDILQDKIFNSQVEQYVNTEDCKVAVLNAFPIFLFDYFK</sequence>
<dbReference type="Proteomes" id="UP000421283">
    <property type="component" value="Unassembled WGS sequence"/>
</dbReference>
<protein>
    <submittedName>
        <fullName evidence="1">Uncharacterized protein</fullName>
    </submittedName>
</protein>
<evidence type="ECO:0000313" key="1">
    <source>
        <dbReference type="EMBL" id="MQO91433.1"/>
    </source>
</evidence>